<evidence type="ECO:0000313" key="1">
    <source>
        <dbReference type="EMBL" id="RKF58418.1"/>
    </source>
</evidence>
<organism evidence="1 2">
    <name type="scientific">Golovinomyces cichoracearum</name>
    <dbReference type="NCBI Taxonomy" id="62708"/>
    <lineage>
        <taxon>Eukaryota</taxon>
        <taxon>Fungi</taxon>
        <taxon>Dikarya</taxon>
        <taxon>Ascomycota</taxon>
        <taxon>Pezizomycotina</taxon>
        <taxon>Leotiomycetes</taxon>
        <taxon>Erysiphales</taxon>
        <taxon>Erysiphaceae</taxon>
        <taxon>Golovinomyces</taxon>
    </lineage>
</organism>
<evidence type="ECO:0000313" key="2">
    <source>
        <dbReference type="Proteomes" id="UP000285405"/>
    </source>
</evidence>
<name>A0A420HLW0_9PEZI</name>
<dbReference type="EMBL" id="MCBR01018316">
    <property type="protein sequence ID" value="RKF58418.1"/>
    <property type="molecule type" value="Genomic_DNA"/>
</dbReference>
<comment type="caution">
    <text evidence="1">The sequence shown here is derived from an EMBL/GenBank/DDBJ whole genome shotgun (WGS) entry which is preliminary data.</text>
</comment>
<gene>
    <name evidence="1" type="ORF">GcC1_183024b</name>
</gene>
<dbReference type="AlphaFoldDB" id="A0A420HLW0"/>
<proteinExistence type="predicted"/>
<dbReference type="OrthoDB" id="4347799at2759"/>
<protein>
    <submittedName>
        <fullName evidence="1">Uncharacterized protein</fullName>
    </submittedName>
</protein>
<accession>A0A420HLW0</accession>
<sequence length="113" mass="13032">MREWSIPGTSSWTEDMAIYYHRIGKIGWQARKAQRVLPIHYVSYELNPHNWSKLTDPTEQEIVDNFILERGGVDALISFASIVTKIALSILCENVALYWSYEAILEYLSIKAP</sequence>
<reference evidence="1 2" key="1">
    <citation type="journal article" date="2018" name="BMC Genomics">
        <title>Comparative genome analyses reveal sequence features reflecting distinct modes of host-adaptation between dicot and monocot powdery mildew.</title>
        <authorList>
            <person name="Wu Y."/>
            <person name="Ma X."/>
            <person name="Pan Z."/>
            <person name="Kale S.D."/>
            <person name="Song Y."/>
            <person name="King H."/>
            <person name="Zhang Q."/>
            <person name="Presley C."/>
            <person name="Deng X."/>
            <person name="Wei C.I."/>
            <person name="Xiao S."/>
        </authorList>
    </citation>
    <scope>NUCLEOTIDE SEQUENCE [LARGE SCALE GENOMIC DNA]</scope>
    <source>
        <strain evidence="1">UCSC1</strain>
    </source>
</reference>
<dbReference type="Proteomes" id="UP000285405">
    <property type="component" value="Unassembled WGS sequence"/>
</dbReference>